<evidence type="ECO:0000256" key="4">
    <source>
        <dbReference type="ARBA" id="ARBA00023163"/>
    </source>
</evidence>
<evidence type="ECO:0000256" key="2">
    <source>
        <dbReference type="ARBA" id="ARBA00023015"/>
    </source>
</evidence>
<comment type="similarity">
    <text evidence="1">Belongs to the sigma-70 factor family. ECF subfamily.</text>
</comment>
<keyword evidence="2" id="KW-0805">Transcription regulation</keyword>
<dbReference type="InterPro" id="IPR036388">
    <property type="entry name" value="WH-like_DNA-bd_sf"/>
</dbReference>
<dbReference type="PANTHER" id="PTHR43133">
    <property type="entry name" value="RNA POLYMERASE ECF-TYPE SIGMA FACTO"/>
    <property type="match status" value="1"/>
</dbReference>
<evidence type="ECO:0000313" key="7">
    <source>
        <dbReference type="EMBL" id="SFD46824.1"/>
    </source>
</evidence>
<accession>A0A1I1SK20</accession>
<dbReference type="Proteomes" id="UP000199400">
    <property type="component" value="Unassembled WGS sequence"/>
</dbReference>
<feature type="domain" description="RNA polymerase sigma-70 region 2" evidence="5">
    <location>
        <begin position="14"/>
        <end position="79"/>
    </location>
</feature>
<sequence length="203" mass="22681">MDATARRAFESTVLAHVDSLFGAALRLTRSRAEAEDLVQETLVRAYRFWASFRPGSSVRAWVFTILRNTFITRYHRQGRERALAEGLEQEFAAVGEGPIAAPPSPEAATSQLHLREEIDAALQRLPPDYRMAVVLADIEGLSYKEIAEAMECPIGTVMSRIHRGRRQLHSLLYRHAVDHGLAEEPDAPVSLDAYRNRAASARS</sequence>
<dbReference type="InterPro" id="IPR039425">
    <property type="entry name" value="RNA_pol_sigma-70-like"/>
</dbReference>
<dbReference type="Pfam" id="PF08281">
    <property type="entry name" value="Sigma70_r4_2"/>
    <property type="match status" value="1"/>
</dbReference>
<dbReference type="AlphaFoldDB" id="A0A1I1SK20"/>
<dbReference type="InterPro" id="IPR007627">
    <property type="entry name" value="RNA_pol_sigma70_r2"/>
</dbReference>
<evidence type="ECO:0000259" key="5">
    <source>
        <dbReference type="Pfam" id="PF04542"/>
    </source>
</evidence>
<feature type="domain" description="RNA polymerase sigma factor 70 region 4 type 2" evidence="6">
    <location>
        <begin position="115"/>
        <end position="168"/>
    </location>
</feature>
<dbReference type="InterPro" id="IPR014284">
    <property type="entry name" value="RNA_pol_sigma-70_dom"/>
</dbReference>
<proteinExistence type="inferred from homology"/>
<dbReference type="Gene3D" id="1.10.1740.10">
    <property type="match status" value="1"/>
</dbReference>
<evidence type="ECO:0000256" key="3">
    <source>
        <dbReference type="ARBA" id="ARBA00023082"/>
    </source>
</evidence>
<dbReference type="SUPFAM" id="SSF88659">
    <property type="entry name" value="Sigma3 and sigma4 domains of RNA polymerase sigma factors"/>
    <property type="match status" value="1"/>
</dbReference>
<dbReference type="InterPro" id="IPR013324">
    <property type="entry name" value="RNA_pol_sigma_r3/r4-like"/>
</dbReference>
<dbReference type="GO" id="GO:0006352">
    <property type="term" value="P:DNA-templated transcription initiation"/>
    <property type="evidence" value="ECO:0007669"/>
    <property type="project" value="InterPro"/>
</dbReference>
<organism evidence="7 8">
    <name type="scientific">Nannocystis exedens</name>
    <dbReference type="NCBI Taxonomy" id="54"/>
    <lineage>
        <taxon>Bacteria</taxon>
        <taxon>Pseudomonadati</taxon>
        <taxon>Myxococcota</taxon>
        <taxon>Polyangia</taxon>
        <taxon>Nannocystales</taxon>
        <taxon>Nannocystaceae</taxon>
        <taxon>Nannocystis</taxon>
    </lineage>
</organism>
<gene>
    <name evidence="7" type="ORF">SAMN02745121_00089</name>
</gene>
<dbReference type="GO" id="GO:0003677">
    <property type="term" value="F:DNA binding"/>
    <property type="evidence" value="ECO:0007669"/>
    <property type="project" value="InterPro"/>
</dbReference>
<evidence type="ECO:0000256" key="1">
    <source>
        <dbReference type="ARBA" id="ARBA00010641"/>
    </source>
</evidence>
<protein>
    <submittedName>
        <fullName evidence="7">RNA polymerase sigma-70 factor, ECF subfamily</fullName>
    </submittedName>
</protein>
<dbReference type="CDD" id="cd06171">
    <property type="entry name" value="Sigma70_r4"/>
    <property type="match status" value="1"/>
</dbReference>
<dbReference type="STRING" id="54.SAMN02745121_00089"/>
<dbReference type="NCBIfam" id="TIGR02937">
    <property type="entry name" value="sigma70-ECF"/>
    <property type="match status" value="1"/>
</dbReference>
<keyword evidence="3" id="KW-0731">Sigma factor</keyword>
<keyword evidence="8" id="KW-1185">Reference proteome</keyword>
<dbReference type="SUPFAM" id="SSF88946">
    <property type="entry name" value="Sigma2 domain of RNA polymerase sigma factors"/>
    <property type="match status" value="1"/>
</dbReference>
<dbReference type="InterPro" id="IPR013249">
    <property type="entry name" value="RNA_pol_sigma70_r4_t2"/>
</dbReference>
<dbReference type="RefSeq" id="WP_170136478.1">
    <property type="nucleotide sequence ID" value="NZ_FOMX01000002.1"/>
</dbReference>
<dbReference type="GO" id="GO:0016987">
    <property type="term" value="F:sigma factor activity"/>
    <property type="evidence" value="ECO:0007669"/>
    <property type="project" value="UniProtKB-KW"/>
</dbReference>
<evidence type="ECO:0000313" key="8">
    <source>
        <dbReference type="Proteomes" id="UP000199400"/>
    </source>
</evidence>
<keyword evidence="4" id="KW-0804">Transcription</keyword>
<dbReference type="Pfam" id="PF04542">
    <property type="entry name" value="Sigma70_r2"/>
    <property type="match status" value="1"/>
</dbReference>
<name>A0A1I1SK20_9BACT</name>
<dbReference type="Gene3D" id="1.10.10.10">
    <property type="entry name" value="Winged helix-like DNA-binding domain superfamily/Winged helix DNA-binding domain"/>
    <property type="match status" value="1"/>
</dbReference>
<dbReference type="PANTHER" id="PTHR43133:SF59">
    <property type="entry name" value="ECF RNA POLYMERASE SIGMA FACTOR SIGR"/>
    <property type="match status" value="1"/>
</dbReference>
<reference evidence="8" key="1">
    <citation type="submission" date="2016-10" db="EMBL/GenBank/DDBJ databases">
        <authorList>
            <person name="Varghese N."/>
            <person name="Submissions S."/>
        </authorList>
    </citation>
    <scope>NUCLEOTIDE SEQUENCE [LARGE SCALE GENOMIC DNA]</scope>
    <source>
        <strain evidence="8">ATCC 25963</strain>
    </source>
</reference>
<evidence type="ECO:0000259" key="6">
    <source>
        <dbReference type="Pfam" id="PF08281"/>
    </source>
</evidence>
<dbReference type="EMBL" id="FOMX01000002">
    <property type="protein sequence ID" value="SFD46824.1"/>
    <property type="molecule type" value="Genomic_DNA"/>
</dbReference>
<dbReference type="InterPro" id="IPR013325">
    <property type="entry name" value="RNA_pol_sigma_r2"/>
</dbReference>